<dbReference type="RefSeq" id="XP_056498131.1">
    <property type="nucleotide sequence ID" value="XM_056646580.1"/>
</dbReference>
<dbReference type="EMBL" id="JAPQKT010000007">
    <property type="protein sequence ID" value="KAJ5224159.1"/>
    <property type="molecule type" value="Genomic_DNA"/>
</dbReference>
<gene>
    <name evidence="1" type="ORF">N7469_007662</name>
</gene>
<reference evidence="1" key="1">
    <citation type="submission" date="2022-11" db="EMBL/GenBank/DDBJ databases">
        <authorList>
            <person name="Petersen C."/>
        </authorList>
    </citation>
    <scope>NUCLEOTIDE SEQUENCE</scope>
    <source>
        <strain evidence="1">IBT 23319</strain>
    </source>
</reference>
<organism evidence="1 2">
    <name type="scientific">Penicillium citrinum</name>
    <dbReference type="NCBI Taxonomy" id="5077"/>
    <lineage>
        <taxon>Eukaryota</taxon>
        <taxon>Fungi</taxon>
        <taxon>Dikarya</taxon>
        <taxon>Ascomycota</taxon>
        <taxon>Pezizomycotina</taxon>
        <taxon>Eurotiomycetes</taxon>
        <taxon>Eurotiomycetidae</taxon>
        <taxon>Eurotiales</taxon>
        <taxon>Aspergillaceae</taxon>
        <taxon>Penicillium</taxon>
    </lineage>
</organism>
<evidence type="ECO:0000313" key="2">
    <source>
        <dbReference type="Proteomes" id="UP001147733"/>
    </source>
</evidence>
<comment type="caution">
    <text evidence="1">The sequence shown here is derived from an EMBL/GenBank/DDBJ whole genome shotgun (WGS) entry which is preliminary data.</text>
</comment>
<accession>A0A9W9NQB6</accession>
<dbReference type="GeneID" id="81385747"/>
<proteinExistence type="predicted"/>
<dbReference type="OrthoDB" id="5071731at2759"/>
<dbReference type="Proteomes" id="UP001147733">
    <property type="component" value="Unassembled WGS sequence"/>
</dbReference>
<dbReference type="AlphaFoldDB" id="A0A9W9NQB6"/>
<protein>
    <submittedName>
        <fullName evidence="1">Uncharacterized protein</fullName>
    </submittedName>
</protein>
<sequence>MTNTSYDRWLKDAEIWCPDDNWDSTEYLKWIQTLKYTKAQLDETFLKADQAVLASIEPVVKTHRERLLAEKAKPPQIRDRNVAKIVARYIIAYHFYVRSTFEDIPEKSLVSRIQQHFAQLEIGMTIQEIADMLQFAADKVSDYTGLI</sequence>
<name>A0A9W9NQB6_PENCI</name>
<reference evidence="1" key="2">
    <citation type="journal article" date="2023" name="IMA Fungus">
        <title>Comparative genomic study of the Penicillium genus elucidates a diverse pangenome and 15 lateral gene transfer events.</title>
        <authorList>
            <person name="Petersen C."/>
            <person name="Sorensen T."/>
            <person name="Nielsen M.R."/>
            <person name="Sondergaard T.E."/>
            <person name="Sorensen J.L."/>
            <person name="Fitzpatrick D.A."/>
            <person name="Frisvad J.C."/>
            <person name="Nielsen K.L."/>
        </authorList>
    </citation>
    <scope>NUCLEOTIDE SEQUENCE</scope>
    <source>
        <strain evidence="1">IBT 23319</strain>
    </source>
</reference>
<keyword evidence="2" id="KW-1185">Reference proteome</keyword>
<evidence type="ECO:0000313" key="1">
    <source>
        <dbReference type="EMBL" id="KAJ5224159.1"/>
    </source>
</evidence>